<dbReference type="InterPro" id="IPR036291">
    <property type="entry name" value="NAD(P)-bd_dom_sf"/>
</dbReference>
<dbReference type="Pfam" id="PF02254">
    <property type="entry name" value="TrkA_N"/>
    <property type="match status" value="1"/>
</dbReference>
<evidence type="ECO:0000256" key="10">
    <source>
        <dbReference type="ARBA" id="ARBA00023136"/>
    </source>
</evidence>
<feature type="transmembrane region" description="Helical" evidence="11">
    <location>
        <begin position="6"/>
        <end position="24"/>
    </location>
</feature>
<dbReference type="GO" id="GO:0012505">
    <property type="term" value="C:endomembrane system"/>
    <property type="evidence" value="ECO:0007669"/>
    <property type="project" value="UniProtKB-SubCell"/>
</dbReference>
<keyword evidence="3" id="KW-0813">Transport</keyword>
<evidence type="ECO:0000313" key="13">
    <source>
        <dbReference type="EMBL" id="CAG4998546.1"/>
    </source>
</evidence>
<dbReference type="GO" id="GO:0008324">
    <property type="term" value="F:monoatomic cation transmembrane transporter activity"/>
    <property type="evidence" value="ECO:0007669"/>
    <property type="project" value="InterPro"/>
</dbReference>
<keyword evidence="6 11" id="KW-0812">Transmembrane</keyword>
<protein>
    <submittedName>
        <fullName evidence="13">Glutathione-regulated potassium-efflux system protein KefC</fullName>
    </submittedName>
</protein>
<dbReference type="Gene3D" id="3.40.50.720">
    <property type="entry name" value="NAD(P)-binding Rossmann-like Domain"/>
    <property type="match status" value="1"/>
</dbReference>
<keyword evidence="5" id="KW-0633">Potassium transport</keyword>
<feature type="transmembrane region" description="Helical" evidence="11">
    <location>
        <begin position="191"/>
        <end position="212"/>
    </location>
</feature>
<comment type="caution">
    <text evidence="13">The sequence shown here is derived from an EMBL/GenBank/DDBJ whole genome shotgun (WGS) entry which is preliminary data.</text>
</comment>
<keyword evidence="9" id="KW-0406">Ion transport</keyword>
<feature type="transmembrane region" description="Helical" evidence="11">
    <location>
        <begin position="31"/>
        <end position="49"/>
    </location>
</feature>
<dbReference type="NCBIfam" id="TIGR00932">
    <property type="entry name" value="2a37"/>
    <property type="match status" value="1"/>
</dbReference>
<keyword evidence="4" id="KW-0050">Antiport</keyword>
<sequence length="629" mass="69000">MSSGFLAQALVYLSAAVLCVPIAKRIGMSSVLGYLISGIVIGPFVLGFIGHEGEGIMHVAEFGVVMMLFLIGLELEPQAFWQMRKAIAGFGLSQLLGTTALLFLLFLSMGWGWTMAVSIGLALTMSSTAIVLQTLKEKGLSKTQAGEASFSVLLFQDIAVIPILAILPLLATTDIAPDAAHPSLLGSLPAWLQTIIVIGAVASIYGLGRYVVVPLLRVIAKTGLREMFTASSLLLVVAVAYLMEMVGLSPALGTFVAGVVLANSEFRHELESDIEPFKGLLLGLFFMGVGASINFQLLMDAPAQIATMVFAVIIIKFAVLFAIGRKFKLANDQNFMFAFGLSQVGEFAFVLLSFSGLLQIIDEEWLGKLTAVTAISMMTTPLLLLFNEKVIEPRFGIKQNPDEKPADTIEEQHSVIIAGFGHFGSTIGRLLRANGIEATILDNNSDQVELLRRMGFKVYYGDATRLDLLKSAGIETATLLIAAIDSPETNNDLAHTVRKHFPHIKIFARARNRFDAYELMEMGVKNIYRETLYTAVHLAVEALNEVGFRKHTATRQGQKFIQYDENAMAKLLASRHDKREHAINVRHEIEIQEKLLQNDLVTQFSVEDHSWDSNFLREVLFGKDAKVED</sequence>
<keyword evidence="8 11" id="KW-1133">Transmembrane helix</keyword>
<dbReference type="InterPro" id="IPR004771">
    <property type="entry name" value="K/H_exchanger"/>
</dbReference>
<evidence type="ECO:0000256" key="7">
    <source>
        <dbReference type="ARBA" id="ARBA00022958"/>
    </source>
</evidence>
<feature type="transmembrane region" description="Helical" evidence="11">
    <location>
        <begin position="113"/>
        <end position="132"/>
    </location>
</feature>
<feature type="transmembrane region" description="Helical" evidence="11">
    <location>
        <begin position="305"/>
        <end position="323"/>
    </location>
</feature>
<dbReference type="Pfam" id="PF00999">
    <property type="entry name" value="Na_H_Exchanger"/>
    <property type="match status" value="1"/>
</dbReference>
<evidence type="ECO:0000256" key="8">
    <source>
        <dbReference type="ARBA" id="ARBA00022989"/>
    </source>
</evidence>
<accession>A0A916JBF3</accession>
<comment type="subcellular location">
    <subcellularLocation>
        <location evidence="1">Endomembrane system</location>
        <topology evidence="1">Multi-pass membrane protein</topology>
    </subcellularLocation>
</comment>
<evidence type="ECO:0000256" key="5">
    <source>
        <dbReference type="ARBA" id="ARBA00022538"/>
    </source>
</evidence>
<reference evidence="13" key="1">
    <citation type="submission" date="2021-04" db="EMBL/GenBank/DDBJ databases">
        <authorList>
            <person name="Rodrigo-Torres L."/>
            <person name="Arahal R. D."/>
            <person name="Lucena T."/>
        </authorList>
    </citation>
    <scope>NUCLEOTIDE SEQUENCE</scope>
    <source>
        <strain evidence="13">CECT 9275</strain>
    </source>
</reference>
<dbReference type="GO" id="GO:0006813">
    <property type="term" value="P:potassium ion transport"/>
    <property type="evidence" value="ECO:0007669"/>
    <property type="project" value="UniProtKB-KW"/>
</dbReference>
<evidence type="ECO:0000256" key="1">
    <source>
        <dbReference type="ARBA" id="ARBA00004127"/>
    </source>
</evidence>
<evidence type="ECO:0000256" key="3">
    <source>
        <dbReference type="ARBA" id="ARBA00022448"/>
    </source>
</evidence>
<dbReference type="PROSITE" id="PS51201">
    <property type="entry name" value="RCK_N"/>
    <property type="match status" value="1"/>
</dbReference>
<dbReference type="EMBL" id="CAJRAF010000002">
    <property type="protein sequence ID" value="CAG4998546.1"/>
    <property type="molecule type" value="Genomic_DNA"/>
</dbReference>
<evidence type="ECO:0000313" key="14">
    <source>
        <dbReference type="Proteomes" id="UP000680038"/>
    </source>
</evidence>
<evidence type="ECO:0000259" key="12">
    <source>
        <dbReference type="PROSITE" id="PS51201"/>
    </source>
</evidence>
<keyword evidence="10 11" id="KW-0472">Membrane</keyword>
<dbReference type="FunFam" id="3.40.50.720:FF:000036">
    <property type="entry name" value="Glutathione-regulated potassium-efflux system protein KefB"/>
    <property type="match status" value="1"/>
</dbReference>
<dbReference type="Gene3D" id="1.20.1530.20">
    <property type="match status" value="1"/>
</dbReference>
<organism evidence="13 14">
    <name type="scientific">Dyadobacter helix</name>
    <dbReference type="NCBI Taxonomy" id="2822344"/>
    <lineage>
        <taxon>Bacteria</taxon>
        <taxon>Pseudomonadati</taxon>
        <taxon>Bacteroidota</taxon>
        <taxon>Cytophagia</taxon>
        <taxon>Cytophagales</taxon>
        <taxon>Spirosomataceae</taxon>
        <taxon>Dyadobacter</taxon>
    </lineage>
</organism>
<comment type="similarity">
    <text evidence="2">Belongs to the monovalent cation:proton antiporter 2 (CPA2) transporter (TC 2.A.37) family.</text>
</comment>
<feature type="domain" description="RCK N-terminal" evidence="12">
    <location>
        <begin position="412"/>
        <end position="533"/>
    </location>
</feature>
<feature type="transmembrane region" description="Helical" evidence="11">
    <location>
        <begin position="152"/>
        <end position="171"/>
    </location>
</feature>
<evidence type="ECO:0000256" key="11">
    <source>
        <dbReference type="SAM" id="Phobius"/>
    </source>
</evidence>
<evidence type="ECO:0000256" key="4">
    <source>
        <dbReference type="ARBA" id="ARBA00022449"/>
    </source>
</evidence>
<feature type="transmembrane region" description="Helical" evidence="11">
    <location>
        <begin position="87"/>
        <end position="107"/>
    </location>
</feature>
<evidence type="ECO:0000256" key="6">
    <source>
        <dbReference type="ARBA" id="ARBA00022692"/>
    </source>
</evidence>
<feature type="transmembrane region" description="Helical" evidence="11">
    <location>
        <begin position="365"/>
        <end position="386"/>
    </location>
</feature>
<dbReference type="InterPro" id="IPR038770">
    <property type="entry name" value="Na+/solute_symporter_sf"/>
</dbReference>
<dbReference type="InterPro" id="IPR003148">
    <property type="entry name" value="RCK_N"/>
</dbReference>
<dbReference type="InterPro" id="IPR006153">
    <property type="entry name" value="Cation/H_exchanger_TM"/>
</dbReference>
<feature type="transmembrane region" description="Helical" evidence="11">
    <location>
        <begin position="279"/>
        <end position="299"/>
    </location>
</feature>
<dbReference type="AlphaFoldDB" id="A0A916JBF3"/>
<keyword evidence="7" id="KW-0630">Potassium</keyword>
<evidence type="ECO:0000256" key="2">
    <source>
        <dbReference type="ARBA" id="ARBA00005551"/>
    </source>
</evidence>
<dbReference type="Proteomes" id="UP000680038">
    <property type="component" value="Unassembled WGS sequence"/>
</dbReference>
<gene>
    <name evidence="13" type="primary">kefC</name>
    <name evidence="13" type="ORF">DYBT9275_02021</name>
</gene>
<dbReference type="PANTHER" id="PTHR46157:SF4">
    <property type="entry name" value="K(+) EFFLUX ANTIPORTER 3, CHLOROPLASTIC"/>
    <property type="match status" value="1"/>
</dbReference>
<keyword evidence="14" id="KW-1185">Reference proteome</keyword>
<dbReference type="GO" id="GO:1902600">
    <property type="term" value="P:proton transmembrane transport"/>
    <property type="evidence" value="ECO:0007669"/>
    <property type="project" value="InterPro"/>
</dbReference>
<feature type="transmembrane region" description="Helical" evidence="11">
    <location>
        <begin position="335"/>
        <end position="359"/>
    </location>
</feature>
<feature type="transmembrane region" description="Helical" evidence="11">
    <location>
        <begin position="55"/>
        <end position="75"/>
    </location>
</feature>
<dbReference type="GO" id="GO:0005886">
    <property type="term" value="C:plasma membrane"/>
    <property type="evidence" value="ECO:0007669"/>
    <property type="project" value="TreeGrafter"/>
</dbReference>
<dbReference type="GO" id="GO:0015297">
    <property type="term" value="F:antiporter activity"/>
    <property type="evidence" value="ECO:0007669"/>
    <property type="project" value="UniProtKB-KW"/>
</dbReference>
<dbReference type="PANTHER" id="PTHR46157">
    <property type="entry name" value="K(+) EFFLUX ANTIPORTER 3, CHLOROPLASTIC"/>
    <property type="match status" value="1"/>
</dbReference>
<dbReference type="SUPFAM" id="SSF51735">
    <property type="entry name" value="NAD(P)-binding Rossmann-fold domains"/>
    <property type="match status" value="1"/>
</dbReference>
<proteinExistence type="inferred from homology"/>
<evidence type="ECO:0000256" key="9">
    <source>
        <dbReference type="ARBA" id="ARBA00023065"/>
    </source>
</evidence>
<name>A0A916JBF3_9BACT</name>
<dbReference type="RefSeq" id="WP_215238701.1">
    <property type="nucleotide sequence ID" value="NZ_CAJRAF010000002.1"/>
</dbReference>